<dbReference type="AlphaFoldDB" id="A0A2P5EAD3"/>
<feature type="transmembrane region" description="Helical" evidence="6">
    <location>
        <begin position="127"/>
        <end position="144"/>
    </location>
</feature>
<accession>A0A2P5EAD3</accession>
<proteinExistence type="inferred from homology"/>
<dbReference type="FunCoup" id="A0A2P5EAD3">
    <property type="interactions" value="2132"/>
</dbReference>
<dbReference type="SUPFAM" id="SSF103481">
    <property type="entry name" value="Multidrug resistance efflux transporter EmrE"/>
    <property type="match status" value="1"/>
</dbReference>
<feature type="transmembrane region" description="Helical" evidence="6">
    <location>
        <begin position="232"/>
        <end position="254"/>
    </location>
</feature>
<sequence length="336" mass="37726">MHWYFVAALLTVLTSSQGILTTLSQSNGKYMYDYATVPFLAEVFKLLVSSVLLWRECQASPSTRMTTDWKSVRLYPIPSVIYLIHNNVQFATLIYVDTSTYQIMGNLKIVTTGILFRLFLKRKLSNLQWMAILLLAVGATTSQVKGCGEASCDSLFSAPIQGYMLGVLSACLSALAGVYTEFLMKKNNDSLYWQNVQLYTFGAIFNMARLLLDDFRGGFENGPWWQRLFNGYTITTCLVVLNLGSTGLLVSWLMKYADNIVKVYSTSMAMLLTMLLSVYLFNFKPTLQLFLGIIICMMSLHMYFAPPNMLVDIPAATVKAAPESLKGVLVERRTDS</sequence>
<feature type="transmembrane region" description="Helical" evidence="6">
    <location>
        <begin position="74"/>
        <end position="95"/>
    </location>
</feature>
<evidence type="ECO:0000256" key="3">
    <source>
        <dbReference type="ARBA" id="ARBA00022692"/>
    </source>
</evidence>
<dbReference type="EMBL" id="JXTC01000194">
    <property type="protein sequence ID" value="PON82481.1"/>
    <property type="molecule type" value="Genomic_DNA"/>
</dbReference>
<dbReference type="STRING" id="63057.A0A2P5EAD3"/>
<evidence type="ECO:0000256" key="2">
    <source>
        <dbReference type="ARBA" id="ARBA00006447"/>
    </source>
</evidence>
<feature type="transmembrane region" description="Helical" evidence="6">
    <location>
        <begin position="34"/>
        <end position="54"/>
    </location>
</feature>
<feature type="signal peptide" evidence="7">
    <location>
        <begin position="1"/>
        <end position="18"/>
    </location>
</feature>
<protein>
    <submittedName>
        <fullName evidence="8">Nucleotide-sugar transporter</fullName>
    </submittedName>
</protein>
<evidence type="ECO:0000313" key="8">
    <source>
        <dbReference type="EMBL" id="PON82481.1"/>
    </source>
</evidence>
<keyword evidence="8" id="KW-0762">Sugar transport</keyword>
<keyword evidence="7" id="KW-0732">Signal</keyword>
<name>A0A2P5EAD3_TREOI</name>
<dbReference type="GO" id="GO:0015165">
    <property type="term" value="F:pyrimidine nucleotide-sugar transmembrane transporter activity"/>
    <property type="evidence" value="ECO:0007669"/>
    <property type="project" value="InterPro"/>
</dbReference>
<dbReference type="OrthoDB" id="408493at2759"/>
<keyword evidence="5 6" id="KW-0472">Membrane</keyword>
<dbReference type="InParanoid" id="A0A2P5EAD3"/>
<dbReference type="PIRSF" id="PIRSF005799">
    <property type="entry name" value="UDP-gal_transpt"/>
    <property type="match status" value="1"/>
</dbReference>
<comment type="caution">
    <text evidence="8">The sequence shown here is derived from an EMBL/GenBank/DDBJ whole genome shotgun (WGS) entry which is preliminary data.</text>
</comment>
<feature type="transmembrane region" description="Helical" evidence="6">
    <location>
        <begin position="101"/>
        <end position="120"/>
    </location>
</feature>
<feature type="transmembrane region" description="Helical" evidence="6">
    <location>
        <begin position="287"/>
        <end position="305"/>
    </location>
</feature>
<feature type="transmembrane region" description="Helical" evidence="6">
    <location>
        <begin position="164"/>
        <end position="184"/>
    </location>
</feature>
<organism evidence="8 9">
    <name type="scientific">Trema orientale</name>
    <name type="common">Charcoal tree</name>
    <name type="synonym">Celtis orientalis</name>
    <dbReference type="NCBI Taxonomy" id="63057"/>
    <lineage>
        <taxon>Eukaryota</taxon>
        <taxon>Viridiplantae</taxon>
        <taxon>Streptophyta</taxon>
        <taxon>Embryophyta</taxon>
        <taxon>Tracheophyta</taxon>
        <taxon>Spermatophyta</taxon>
        <taxon>Magnoliopsida</taxon>
        <taxon>eudicotyledons</taxon>
        <taxon>Gunneridae</taxon>
        <taxon>Pentapetalae</taxon>
        <taxon>rosids</taxon>
        <taxon>fabids</taxon>
        <taxon>Rosales</taxon>
        <taxon>Cannabaceae</taxon>
        <taxon>Trema</taxon>
    </lineage>
</organism>
<keyword evidence="3 6" id="KW-0812">Transmembrane</keyword>
<evidence type="ECO:0000256" key="1">
    <source>
        <dbReference type="ARBA" id="ARBA00004141"/>
    </source>
</evidence>
<comment type="subcellular location">
    <subcellularLocation>
        <location evidence="1">Membrane</location>
        <topology evidence="1">Multi-pass membrane protein</topology>
    </subcellularLocation>
</comment>
<evidence type="ECO:0000256" key="4">
    <source>
        <dbReference type="ARBA" id="ARBA00022989"/>
    </source>
</evidence>
<feature type="transmembrane region" description="Helical" evidence="6">
    <location>
        <begin position="196"/>
        <end position="212"/>
    </location>
</feature>
<gene>
    <name evidence="8" type="ORF">TorRG33x02_217260</name>
</gene>
<keyword evidence="4 6" id="KW-1133">Transmembrane helix</keyword>
<dbReference type="InterPro" id="IPR007271">
    <property type="entry name" value="Nuc_sug_transpt"/>
</dbReference>
<comment type="similarity">
    <text evidence="2">Belongs to the nucleotide-sugar transporter family. CMP-Sialate:CMP antiporter (TC 2.A.7.12) subfamily.</text>
</comment>
<evidence type="ECO:0000256" key="7">
    <source>
        <dbReference type="SAM" id="SignalP"/>
    </source>
</evidence>
<feature type="chain" id="PRO_5015165338" evidence="7">
    <location>
        <begin position="19"/>
        <end position="336"/>
    </location>
</feature>
<dbReference type="InterPro" id="IPR037185">
    <property type="entry name" value="EmrE-like"/>
</dbReference>
<dbReference type="PANTHER" id="PTHR10231">
    <property type="entry name" value="NUCLEOTIDE-SUGAR TRANSMEMBRANE TRANSPORTER"/>
    <property type="match status" value="1"/>
</dbReference>
<dbReference type="Proteomes" id="UP000237000">
    <property type="component" value="Unassembled WGS sequence"/>
</dbReference>
<dbReference type="NCBIfam" id="TIGR00803">
    <property type="entry name" value="nst"/>
    <property type="match status" value="1"/>
</dbReference>
<dbReference type="GO" id="GO:0000139">
    <property type="term" value="C:Golgi membrane"/>
    <property type="evidence" value="ECO:0007669"/>
    <property type="project" value="InterPro"/>
</dbReference>
<keyword evidence="9" id="KW-1185">Reference proteome</keyword>
<reference evidence="9" key="1">
    <citation type="submission" date="2016-06" db="EMBL/GenBank/DDBJ databases">
        <title>Parallel loss of symbiosis genes in relatives of nitrogen-fixing non-legume Parasponia.</title>
        <authorList>
            <person name="Van Velzen R."/>
            <person name="Holmer R."/>
            <person name="Bu F."/>
            <person name="Rutten L."/>
            <person name="Van Zeijl A."/>
            <person name="Liu W."/>
            <person name="Santuari L."/>
            <person name="Cao Q."/>
            <person name="Sharma T."/>
            <person name="Shen D."/>
            <person name="Roswanjaya Y."/>
            <person name="Wardhani T."/>
            <person name="Kalhor M.S."/>
            <person name="Jansen J."/>
            <person name="Van den Hoogen J."/>
            <person name="Gungor B."/>
            <person name="Hartog M."/>
            <person name="Hontelez J."/>
            <person name="Verver J."/>
            <person name="Yang W.-C."/>
            <person name="Schijlen E."/>
            <person name="Repin R."/>
            <person name="Schilthuizen M."/>
            <person name="Schranz E."/>
            <person name="Heidstra R."/>
            <person name="Miyata K."/>
            <person name="Fedorova E."/>
            <person name="Kohlen W."/>
            <person name="Bisseling T."/>
            <person name="Smit S."/>
            <person name="Geurts R."/>
        </authorList>
    </citation>
    <scope>NUCLEOTIDE SEQUENCE [LARGE SCALE GENOMIC DNA]</scope>
    <source>
        <strain evidence="9">cv. RG33-2</strain>
    </source>
</reference>
<evidence type="ECO:0000256" key="6">
    <source>
        <dbReference type="SAM" id="Phobius"/>
    </source>
</evidence>
<dbReference type="Pfam" id="PF04142">
    <property type="entry name" value="Nuc_sug_transp"/>
    <property type="match status" value="1"/>
</dbReference>
<keyword evidence="8" id="KW-0813">Transport</keyword>
<feature type="transmembrane region" description="Helical" evidence="6">
    <location>
        <begin position="261"/>
        <end position="281"/>
    </location>
</feature>
<evidence type="ECO:0000256" key="5">
    <source>
        <dbReference type="ARBA" id="ARBA00023136"/>
    </source>
</evidence>
<evidence type="ECO:0000313" key="9">
    <source>
        <dbReference type="Proteomes" id="UP000237000"/>
    </source>
</evidence>